<dbReference type="AlphaFoldDB" id="A0A9D3YBE4"/>
<dbReference type="Gene3D" id="1.20.1070.10">
    <property type="entry name" value="Rhodopsin 7-helix transmembrane proteins"/>
    <property type="match status" value="1"/>
</dbReference>
<reference evidence="1" key="1">
    <citation type="journal article" date="2019" name="bioRxiv">
        <title>The Genome of the Zebra Mussel, Dreissena polymorpha: A Resource for Invasive Species Research.</title>
        <authorList>
            <person name="McCartney M.A."/>
            <person name="Auch B."/>
            <person name="Kono T."/>
            <person name="Mallez S."/>
            <person name="Zhang Y."/>
            <person name="Obille A."/>
            <person name="Becker A."/>
            <person name="Abrahante J.E."/>
            <person name="Garbe J."/>
            <person name="Badalamenti J.P."/>
            <person name="Herman A."/>
            <person name="Mangelson H."/>
            <person name="Liachko I."/>
            <person name="Sullivan S."/>
            <person name="Sone E.D."/>
            <person name="Koren S."/>
            <person name="Silverstein K.A.T."/>
            <person name="Beckman K.B."/>
            <person name="Gohl D.M."/>
        </authorList>
    </citation>
    <scope>NUCLEOTIDE SEQUENCE</scope>
    <source>
        <strain evidence="1">Duluth1</strain>
        <tissue evidence="1">Whole animal</tissue>
    </source>
</reference>
<name>A0A9D3YBE4_DREPO</name>
<organism evidence="1 2">
    <name type="scientific">Dreissena polymorpha</name>
    <name type="common">Zebra mussel</name>
    <name type="synonym">Mytilus polymorpha</name>
    <dbReference type="NCBI Taxonomy" id="45954"/>
    <lineage>
        <taxon>Eukaryota</taxon>
        <taxon>Metazoa</taxon>
        <taxon>Spiralia</taxon>
        <taxon>Lophotrochozoa</taxon>
        <taxon>Mollusca</taxon>
        <taxon>Bivalvia</taxon>
        <taxon>Autobranchia</taxon>
        <taxon>Heteroconchia</taxon>
        <taxon>Euheterodonta</taxon>
        <taxon>Imparidentia</taxon>
        <taxon>Neoheterodontei</taxon>
        <taxon>Myida</taxon>
        <taxon>Dreissenoidea</taxon>
        <taxon>Dreissenidae</taxon>
        <taxon>Dreissena</taxon>
    </lineage>
</organism>
<evidence type="ECO:0000313" key="1">
    <source>
        <dbReference type="EMBL" id="KAH3697278.1"/>
    </source>
</evidence>
<dbReference type="EMBL" id="JAIWYP010000016">
    <property type="protein sequence ID" value="KAH3697278.1"/>
    <property type="molecule type" value="Genomic_DNA"/>
</dbReference>
<sequence length="84" mass="9346">MFNDVSNMSPTVAILAPLFAKSTSVWNPLIYAVRNREVRQAMLLFLKRCCEIKSTASANGHHRVIQLASLPVGLNELYIESSIV</sequence>
<keyword evidence="2" id="KW-1185">Reference proteome</keyword>
<comment type="caution">
    <text evidence="1">The sequence shown here is derived from an EMBL/GenBank/DDBJ whole genome shotgun (WGS) entry which is preliminary data.</text>
</comment>
<gene>
    <name evidence="1" type="ORF">DPMN_084771</name>
</gene>
<reference evidence="1" key="2">
    <citation type="submission" date="2020-11" db="EMBL/GenBank/DDBJ databases">
        <authorList>
            <person name="McCartney M.A."/>
            <person name="Auch B."/>
            <person name="Kono T."/>
            <person name="Mallez S."/>
            <person name="Becker A."/>
            <person name="Gohl D.M."/>
            <person name="Silverstein K.A.T."/>
            <person name="Koren S."/>
            <person name="Bechman K.B."/>
            <person name="Herman A."/>
            <person name="Abrahante J.E."/>
            <person name="Garbe J."/>
        </authorList>
    </citation>
    <scope>NUCLEOTIDE SEQUENCE</scope>
    <source>
        <strain evidence="1">Duluth1</strain>
        <tissue evidence="1">Whole animal</tissue>
    </source>
</reference>
<dbReference type="SUPFAM" id="SSF81321">
    <property type="entry name" value="Family A G protein-coupled receptor-like"/>
    <property type="match status" value="1"/>
</dbReference>
<accession>A0A9D3YBE4</accession>
<dbReference type="Proteomes" id="UP000828390">
    <property type="component" value="Unassembled WGS sequence"/>
</dbReference>
<evidence type="ECO:0008006" key="3">
    <source>
        <dbReference type="Google" id="ProtNLM"/>
    </source>
</evidence>
<protein>
    <recommendedName>
        <fullName evidence="3">G-protein coupled receptors family 1 profile domain-containing protein</fullName>
    </recommendedName>
</protein>
<evidence type="ECO:0000313" key="2">
    <source>
        <dbReference type="Proteomes" id="UP000828390"/>
    </source>
</evidence>
<proteinExistence type="predicted"/>